<evidence type="ECO:0000256" key="10">
    <source>
        <dbReference type="ARBA" id="ARBA00022777"/>
    </source>
</evidence>
<dbReference type="Gene3D" id="2.160.10.10">
    <property type="entry name" value="Hexapeptide repeat proteins"/>
    <property type="match status" value="1"/>
</dbReference>
<comment type="cofactor">
    <cofactor evidence="1">
        <name>Mg(2+)</name>
        <dbReference type="ChEBI" id="CHEBI:18420"/>
    </cofactor>
</comment>
<accession>A0AAQ4F4G6</accession>
<comment type="subcellular location">
    <subcellularLocation>
        <location evidence="2">Endoplasmic reticulum membrane</location>
        <topology evidence="2">Single-pass type I membrane protein</topology>
    </subcellularLocation>
</comment>
<feature type="compositionally biased region" description="Low complexity" evidence="19">
    <location>
        <begin position="774"/>
        <end position="788"/>
    </location>
</feature>
<proteinExistence type="predicted"/>
<evidence type="ECO:0000256" key="3">
    <source>
        <dbReference type="ARBA" id="ARBA00012513"/>
    </source>
</evidence>
<evidence type="ECO:0000256" key="8">
    <source>
        <dbReference type="ARBA" id="ARBA00022729"/>
    </source>
</evidence>
<feature type="region of interest" description="Disordered" evidence="19">
    <location>
        <begin position="770"/>
        <end position="833"/>
    </location>
</feature>
<sequence>MYDSKTGEKRWNASFFDYAAQAAPDFAKEYDLAHFTSSEGGRVLTFNKETGDFLWERELGSPVVAVYDVGEESSLRRLPFTPVAQRTLEDITGRLKRSSWNKNLLEPSQHTTLYPALYVGEHAKASYALAALVDRNMPVMASRDRRIPLLEGPTSSTDRTAKPSPDGDFESSSESAERKRSFVSGYYEYPNTMVAVLYSRLQIGYQRPPQSEDPGGPRHIKDQREVSSEGAHSEERVIPSKDREGHDPGGSWEIGDDGKSWRPVPPFFPYGEPADRTKKDGQPGHGGRTHHRHRSVRDAAVETPPWQPDDALLPLSGQTAWFQLALVLLLGGMAGAVAYLYPQAREYQRSSRSGNLRVSGGSQILEVTEDGVCQIGKISFDTRDVIGRGCNGTFVFKGTFEKRPVAVKRILPDCISLASREVDLLRESDEHPNVVRYFCMEEDRQFCYIALELCEATLQDYVERPDFDRGHLDPTTLLHQATSGLHHLHSLDIVHRDVKPHNVLISRRNAAGEAKAMISDFGLCKKLSHGRLSFSRKSGVTGTDGWIAPEMLSGHGRATKAVDVFSLGCVFYYVLSSGRHPFGDTLERQANIKHGRQILSDAGTQGALGQSLIEQMLHTDPQERPSVSAVVKHPVFWDPKRQLDFFQDVSDRIEKEPTDSPVVRRLERGGFEVVRGDWRDHITEELQKDLRKYRTYKGHSVRDLLRAMRNKKHHYRELPEALQAELGAIPEEFVTYFTSRFPLLLPHTYLAMQECRSEATLRSYYAQDGSAELRPPTRAQQPPQQGTAFPWQWRRRKAKPSEQEEERRWGEDGPSAAARSTASEERETSRVEPAALANRSEHAEDMLSSPDTAVLLVTPEMEQRRSSPRRSSPSKSWRTTVADSKPSTLESIPSGELMASTKAVMAQSELNGPFSSGIMIDFQAIVMAAGRGSRLTELLTADCFKYQLPVGNLPMIYYPLRALKNAGFSEVIVVLPSSARARIDDSLADRVGLRIDYEFVAGGEDDLGTLQSLRQIVAKGKIKKDVFVVGCDLVSDFDFTLVANLHRVRNATLTALLAPMSQSLRESPVPGTRGKPKLERDIVGIEPGTRRLVLFNAEADFEETVSLRRKVLKEHPVIDVRSDLIDAHVYLLNKWLLPYLLKDESITTIKGELVPLLTRYQFKNVPKPSEDAVDGEQTEADIFRYVPVKGSDFPGVDLGDDYHFGDAGAHKNPIRCYAYIAEGAFLVRTNTVAGYMEANRQAHQLNKEIFPHVATGRFDNIASEKVEFGEKSSARHCVLGQNCRIGAQAKVSDSVLLDGVTVGDGASIQGCIVCGAQEIGTGAVLKNCIVAHKKNVAADAKHANEVLGTFVEI</sequence>
<evidence type="ECO:0000256" key="19">
    <source>
        <dbReference type="SAM" id="MobiDB-lite"/>
    </source>
</evidence>
<comment type="catalytic activity">
    <reaction evidence="18">
        <text>L-seryl-[protein] + ATP = O-phospho-L-seryl-[protein] + ADP + H(+)</text>
        <dbReference type="Rhea" id="RHEA:17989"/>
        <dbReference type="Rhea" id="RHEA-COMP:9863"/>
        <dbReference type="Rhea" id="RHEA-COMP:11604"/>
        <dbReference type="ChEBI" id="CHEBI:15378"/>
        <dbReference type="ChEBI" id="CHEBI:29999"/>
        <dbReference type="ChEBI" id="CHEBI:30616"/>
        <dbReference type="ChEBI" id="CHEBI:83421"/>
        <dbReference type="ChEBI" id="CHEBI:456216"/>
        <dbReference type="EC" id="2.7.11.1"/>
    </reaction>
</comment>
<feature type="compositionally biased region" description="Low complexity" evidence="19">
    <location>
        <begin position="869"/>
        <end position="878"/>
    </location>
</feature>
<dbReference type="Pfam" id="PF00483">
    <property type="entry name" value="NTP_transferase"/>
    <property type="match status" value="1"/>
</dbReference>
<keyword evidence="23" id="KW-1185">Reference proteome</keyword>
<dbReference type="InterPro" id="IPR038357">
    <property type="entry name" value="KEN_sf"/>
</dbReference>
<dbReference type="SUPFAM" id="SSF56112">
    <property type="entry name" value="Protein kinase-like (PK-like)"/>
    <property type="match status" value="1"/>
</dbReference>
<dbReference type="InterPro" id="IPR010513">
    <property type="entry name" value="KEN_dom"/>
</dbReference>
<dbReference type="PANTHER" id="PTHR13954:SF6">
    <property type="entry name" value="NON-SPECIFIC SERINE_THREONINE PROTEIN KINASE"/>
    <property type="match status" value="1"/>
</dbReference>
<dbReference type="CDD" id="cd10422">
    <property type="entry name" value="RNase_Ire1"/>
    <property type="match status" value="1"/>
</dbReference>
<protein>
    <recommendedName>
        <fullName evidence="3">non-specific serine/threonine protein kinase</fullName>
        <ecNumber evidence="3">2.7.11.1</ecNumber>
    </recommendedName>
</protein>
<dbReference type="GO" id="GO:0070059">
    <property type="term" value="P:intrinsic apoptotic signaling pathway in response to endoplasmic reticulum stress"/>
    <property type="evidence" value="ECO:0007669"/>
    <property type="project" value="TreeGrafter"/>
</dbReference>
<evidence type="ECO:0000256" key="7">
    <source>
        <dbReference type="ARBA" id="ARBA00022692"/>
    </source>
</evidence>
<dbReference type="PROSITE" id="PS50011">
    <property type="entry name" value="PROTEIN_KINASE_DOM"/>
    <property type="match status" value="1"/>
</dbReference>
<dbReference type="InterPro" id="IPR029044">
    <property type="entry name" value="Nucleotide-diphossugar_trans"/>
</dbReference>
<dbReference type="PROSITE" id="PS00108">
    <property type="entry name" value="PROTEIN_KINASE_ST"/>
    <property type="match status" value="1"/>
</dbReference>
<dbReference type="SMART" id="SM00580">
    <property type="entry name" value="PUG"/>
    <property type="match status" value="1"/>
</dbReference>
<evidence type="ECO:0000256" key="15">
    <source>
        <dbReference type="ARBA" id="ARBA00023136"/>
    </source>
</evidence>
<feature type="compositionally biased region" description="Polar residues" evidence="19">
    <location>
        <begin position="879"/>
        <end position="891"/>
    </location>
</feature>
<dbReference type="GO" id="GO:0036498">
    <property type="term" value="P:IRE1-mediated unfolded protein response"/>
    <property type="evidence" value="ECO:0007669"/>
    <property type="project" value="TreeGrafter"/>
</dbReference>
<comment type="caution">
    <text evidence="22">The sequence shown here is derived from an EMBL/GenBank/DDBJ whole genome shotgun (WGS) entry which is preliminary data.</text>
</comment>
<evidence type="ECO:0000256" key="6">
    <source>
        <dbReference type="ARBA" id="ARBA00022679"/>
    </source>
</evidence>
<keyword evidence="12" id="KW-0256">Endoplasmic reticulum</keyword>
<dbReference type="InterPro" id="IPR056729">
    <property type="entry name" value="GMPPB_C"/>
</dbReference>
<feature type="region of interest" description="Disordered" evidence="19">
    <location>
        <begin position="858"/>
        <end position="891"/>
    </location>
</feature>
<feature type="region of interest" description="Disordered" evidence="19">
    <location>
        <begin position="144"/>
        <end position="177"/>
    </location>
</feature>
<dbReference type="GO" id="GO:0005524">
    <property type="term" value="F:ATP binding"/>
    <property type="evidence" value="ECO:0007669"/>
    <property type="project" value="UniProtKB-KW"/>
</dbReference>
<dbReference type="FunFam" id="1.20.1440.180:FF:000001">
    <property type="entry name" value="Serine/threonine-protein kinase/endoribonuclease IRE1"/>
    <property type="match status" value="1"/>
</dbReference>
<dbReference type="Pfam" id="PF00069">
    <property type="entry name" value="Pkinase"/>
    <property type="match status" value="1"/>
</dbReference>
<evidence type="ECO:0000256" key="16">
    <source>
        <dbReference type="ARBA" id="ARBA00023268"/>
    </source>
</evidence>
<dbReference type="SUPFAM" id="SSF53448">
    <property type="entry name" value="Nucleotide-diphospho-sugar transferases"/>
    <property type="match status" value="1"/>
</dbReference>
<evidence type="ECO:0000256" key="18">
    <source>
        <dbReference type="ARBA" id="ARBA00048679"/>
    </source>
</evidence>
<dbReference type="InterPro" id="IPR011009">
    <property type="entry name" value="Kinase-like_dom_sf"/>
</dbReference>
<dbReference type="InterPro" id="IPR005835">
    <property type="entry name" value="NTP_transferase_dom"/>
</dbReference>
<evidence type="ECO:0000313" key="22">
    <source>
        <dbReference type="EMBL" id="KAK8781635.1"/>
    </source>
</evidence>
<evidence type="ECO:0000256" key="13">
    <source>
        <dbReference type="ARBA" id="ARBA00022840"/>
    </source>
</evidence>
<keyword evidence="16" id="KW-0511">Multifunctional enzyme</keyword>
<feature type="region of interest" description="Disordered" evidence="19">
    <location>
        <begin position="206"/>
        <end position="305"/>
    </location>
</feature>
<dbReference type="GO" id="GO:1990604">
    <property type="term" value="C:IRE1-TRAF2-ASK1 complex"/>
    <property type="evidence" value="ECO:0007669"/>
    <property type="project" value="TreeGrafter"/>
</dbReference>
<dbReference type="PANTHER" id="PTHR13954">
    <property type="entry name" value="IRE1-RELATED"/>
    <property type="match status" value="1"/>
</dbReference>
<evidence type="ECO:0000259" key="21">
    <source>
        <dbReference type="PROSITE" id="PS51392"/>
    </source>
</evidence>
<keyword evidence="10" id="KW-0418">Kinase</keyword>
<evidence type="ECO:0000256" key="9">
    <source>
        <dbReference type="ARBA" id="ARBA00022741"/>
    </source>
</evidence>
<feature type="compositionally biased region" description="Basic and acidic residues" evidence="19">
    <location>
        <begin position="273"/>
        <end position="282"/>
    </location>
</feature>
<keyword evidence="13" id="KW-0067">ATP-binding</keyword>
<evidence type="ECO:0000256" key="4">
    <source>
        <dbReference type="ARBA" id="ARBA00022527"/>
    </source>
</evidence>
<dbReference type="Gene3D" id="1.20.1440.180">
    <property type="entry name" value="KEN domain"/>
    <property type="match status" value="1"/>
</dbReference>
<evidence type="ECO:0000313" key="23">
    <source>
        <dbReference type="Proteomes" id="UP001321473"/>
    </source>
</evidence>
<keyword evidence="8" id="KW-0732">Signal</keyword>
<dbReference type="FunFam" id="3.30.200.20:FF:000077">
    <property type="entry name" value="Putative Serine/threonine-protein kinase/endoribonuclease IRE1"/>
    <property type="match status" value="1"/>
</dbReference>
<dbReference type="Pfam" id="PF25087">
    <property type="entry name" value="GMPPB_C"/>
    <property type="match status" value="1"/>
</dbReference>
<dbReference type="InterPro" id="IPR045133">
    <property type="entry name" value="IRE1/2-like"/>
</dbReference>
<dbReference type="Gene3D" id="3.30.200.20">
    <property type="entry name" value="Phosphorylase Kinase, domain 1"/>
    <property type="match status" value="1"/>
</dbReference>
<dbReference type="Gene3D" id="1.10.510.10">
    <property type="entry name" value="Transferase(Phosphotransferase) domain 1"/>
    <property type="match status" value="1"/>
</dbReference>
<dbReference type="Gene3D" id="3.90.550.10">
    <property type="entry name" value="Spore Coat Polysaccharide Biosynthesis Protein SpsA, Chain A"/>
    <property type="match status" value="1"/>
</dbReference>
<gene>
    <name evidence="22" type="ORF">V5799_017019</name>
</gene>
<dbReference type="Proteomes" id="UP001321473">
    <property type="component" value="Unassembled WGS sequence"/>
</dbReference>
<keyword evidence="9" id="KW-0547">Nucleotide-binding</keyword>
<dbReference type="InterPro" id="IPR008271">
    <property type="entry name" value="Ser/Thr_kinase_AS"/>
</dbReference>
<reference evidence="22 23" key="1">
    <citation type="journal article" date="2023" name="Arcadia Sci">
        <title>De novo assembly of a long-read Amblyomma americanum tick genome.</title>
        <authorList>
            <person name="Chou S."/>
            <person name="Poskanzer K.E."/>
            <person name="Rollins M."/>
            <person name="Thuy-Boun P.S."/>
        </authorList>
    </citation>
    <scope>NUCLEOTIDE SEQUENCE [LARGE SCALE GENOMIC DNA]</scope>
    <source>
        <strain evidence="22">F_SG_1</strain>
        <tissue evidence="22">Salivary glands</tissue>
    </source>
</reference>
<dbReference type="Pfam" id="PF06479">
    <property type="entry name" value="Ribonuc_2-5A"/>
    <property type="match status" value="1"/>
</dbReference>
<keyword evidence="5" id="KW-0597">Phosphoprotein</keyword>
<dbReference type="GO" id="GO:0006397">
    <property type="term" value="P:mRNA processing"/>
    <property type="evidence" value="ECO:0007669"/>
    <property type="project" value="InterPro"/>
</dbReference>
<dbReference type="InterPro" id="IPR000719">
    <property type="entry name" value="Prot_kinase_dom"/>
</dbReference>
<dbReference type="EC" id="2.7.11.1" evidence="3"/>
<dbReference type="GO" id="GO:0051082">
    <property type="term" value="F:unfolded protein binding"/>
    <property type="evidence" value="ECO:0007669"/>
    <property type="project" value="TreeGrafter"/>
</dbReference>
<evidence type="ECO:0000259" key="20">
    <source>
        <dbReference type="PROSITE" id="PS50011"/>
    </source>
</evidence>
<evidence type="ECO:0000256" key="1">
    <source>
        <dbReference type="ARBA" id="ARBA00001946"/>
    </source>
</evidence>
<evidence type="ECO:0000256" key="2">
    <source>
        <dbReference type="ARBA" id="ARBA00004115"/>
    </source>
</evidence>
<dbReference type="GO" id="GO:0010468">
    <property type="term" value="P:regulation of gene expression"/>
    <property type="evidence" value="ECO:0007669"/>
    <property type="project" value="UniProtKB-ARBA"/>
</dbReference>
<feature type="compositionally biased region" description="Basic and acidic residues" evidence="19">
    <location>
        <begin position="799"/>
        <end position="811"/>
    </location>
</feature>
<keyword evidence="4" id="KW-0723">Serine/threonine-protein kinase</keyword>
<keyword evidence="11" id="KW-0378">Hydrolase</keyword>
<feature type="compositionally biased region" description="Basic and acidic residues" evidence="19">
    <location>
        <begin position="215"/>
        <end position="247"/>
    </location>
</feature>
<feature type="domain" description="Protein kinase" evidence="20">
    <location>
        <begin position="380"/>
        <end position="636"/>
    </location>
</feature>
<organism evidence="22 23">
    <name type="scientific">Amblyomma americanum</name>
    <name type="common">Lone star tick</name>
    <dbReference type="NCBI Taxonomy" id="6943"/>
    <lineage>
        <taxon>Eukaryota</taxon>
        <taxon>Metazoa</taxon>
        <taxon>Ecdysozoa</taxon>
        <taxon>Arthropoda</taxon>
        <taxon>Chelicerata</taxon>
        <taxon>Arachnida</taxon>
        <taxon>Acari</taxon>
        <taxon>Parasitiformes</taxon>
        <taxon>Ixodida</taxon>
        <taxon>Ixodoidea</taxon>
        <taxon>Ixodidae</taxon>
        <taxon>Amblyomminae</taxon>
        <taxon>Amblyomma</taxon>
    </lineage>
</organism>
<dbReference type="GO" id="GO:0080090">
    <property type="term" value="P:regulation of primary metabolic process"/>
    <property type="evidence" value="ECO:0007669"/>
    <property type="project" value="UniProtKB-ARBA"/>
</dbReference>
<dbReference type="CDD" id="cd13982">
    <property type="entry name" value="STKc_IRE1"/>
    <property type="match status" value="1"/>
</dbReference>
<dbReference type="SMART" id="SM00220">
    <property type="entry name" value="S_TKc"/>
    <property type="match status" value="1"/>
</dbReference>
<dbReference type="PROSITE" id="PS51392">
    <property type="entry name" value="KEN"/>
    <property type="match status" value="1"/>
</dbReference>
<dbReference type="GO" id="GO:0016787">
    <property type="term" value="F:hydrolase activity"/>
    <property type="evidence" value="ECO:0007669"/>
    <property type="project" value="UniProtKB-KW"/>
</dbReference>
<evidence type="ECO:0000256" key="17">
    <source>
        <dbReference type="ARBA" id="ARBA00047899"/>
    </source>
</evidence>
<evidence type="ECO:0000256" key="5">
    <source>
        <dbReference type="ARBA" id="ARBA00022553"/>
    </source>
</evidence>
<evidence type="ECO:0000256" key="12">
    <source>
        <dbReference type="ARBA" id="ARBA00022824"/>
    </source>
</evidence>
<comment type="catalytic activity">
    <reaction evidence="17">
        <text>L-threonyl-[protein] + ATP = O-phospho-L-threonyl-[protein] + ADP + H(+)</text>
        <dbReference type="Rhea" id="RHEA:46608"/>
        <dbReference type="Rhea" id="RHEA-COMP:11060"/>
        <dbReference type="Rhea" id="RHEA-COMP:11605"/>
        <dbReference type="ChEBI" id="CHEBI:15378"/>
        <dbReference type="ChEBI" id="CHEBI:30013"/>
        <dbReference type="ChEBI" id="CHEBI:30616"/>
        <dbReference type="ChEBI" id="CHEBI:61977"/>
        <dbReference type="ChEBI" id="CHEBI:456216"/>
        <dbReference type="EC" id="2.7.11.1"/>
    </reaction>
</comment>
<dbReference type="GO" id="GO:0004674">
    <property type="term" value="F:protein serine/threonine kinase activity"/>
    <property type="evidence" value="ECO:0007669"/>
    <property type="project" value="UniProtKB-KW"/>
</dbReference>
<keyword evidence="15" id="KW-0472">Membrane</keyword>
<dbReference type="GO" id="GO:0004521">
    <property type="term" value="F:RNA endonuclease activity"/>
    <property type="evidence" value="ECO:0007669"/>
    <property type="project" value="InterPro"/>
</dbReference>
<feature type="domain" description="KEN" evidence="21">
    <location>
        <begin position="639"/>
        <end position="767"/>
    </location>
</feature>
<keyword evidence="14" id="KW-1133">Transmembrane helix</keyword>
<dbReference type="EMBL" id="JARKHS020007479">
    <property type="protein sequence ID" value="KAK8781635.1"/>
    <property type="molecule type" value="Genomic_DNA"/>
</dbReference>
<evidence type="ECO:0000256" key="14">
    <source>
        <dbReference type="ARBA" id="ARBA00022989"/>
    </source>
</evidence>
<keyword evidence="7" id="KW-0812">Transmembrane</keyword>
<keyword evidence="6" id="KW-0808">Transferase</keyword>
<name>A0AAQ4F4G6_AMBAM</name>
<evidence type="ECO:0000256" key="11">
    <source>
        <dbReference type="ARBA" id="ARBA00022801"/>
    </source>
</evidence>